<evidence type="ECO:0000313" key="2">
    <source>
        <dbReference type="EMBL" id="EGG22632.1"/>
    </source>
</evidence>
<dbReference type="Proteomes" id="UP000007797">
    <property type="component" value="Unassembled WGS sequence"/>
</dbReference>
<gene>
    <name evidence="2" type="ORF">DFA_04762</name>
</gene>
<name>F4PQG9_CACFS</name>
<feature type="compositionally biased region" description="Basic and acidic residues" evidence="1">
    <location>
        <begin position="21"/>
        <end position="36"/>
    </location>
</feature>
<evidence type="ECO:0000256" key="1">
    <source>
        <dbReference type="SAM" id="MobiDB-lite"/>
    </source>
</evidence>
<proteinExistence type="predicted"/>
<dbReference type="OMA" id="IHESHTH"/>
<reference evidence="3" key="1">
    <citation type="journal article" date="2011" name="Genome Res.">
        <title>Phylogeny-wide analysis of social amoeba genomes highlights ancient origins for complex intercellular communication.</title>
        <authorList>
            <person name="Heidel A.J."/>
            <person name="Lawal H.M."/>
            <person name="Felder M."/>
            <person name="Schilde C."/>
            <person name="Helps N.R."/>
            <person name="Tunggal B."/>
            <person name="Rivero F."/>
            <person name="John U."/>
            <person name="Schleicher M."/>
            <person name="Eichinger L."/>
            <person name="Platzer M."/>
            <person name="Noegel A.A."/>
            <person name="Schaap P."/>
            <person name="Gloeckner G."/>
        </authorList>
    </citation>
    <scope>NUCLEOTIDE SEQUENCE [LARGE SCALE GENOMIC DNA]</scope>
    <source>
        <strain evidence="3">SH3</strain>
    </source>
</reference>
<sequence length="228" mass="26755">MGVLGYFKSYITGEDSSSSSSDKRSLQEQPDLKNDSQEQQGGQQQKQKKQGKQSKTKQGQQQATPTIIKEDPWRLDKRKENLIQIYFDSDQWVKSMDNRLYSKIYNYGFSVQNPERSMWTFGALGGAFGYIFTNSFVKNYPLQTIKSILLISATFGGAYYSSNVIYENVKDEIPLWREQSLDIIDFRDNIKEILPIMYRNERFKIIEEFDKENRDAINYARIHWTKKE</sequence>
<evidence type="ECO:0000313" key="3">
    <source>
        <dbReference type="Proteomes" id="UP000007797"/>
    </source>
</evidence>
<accession>F4PQG9</accession>
<keyword evidence="3" id="KW-1185">Reference proteome</keyword>
<dbReference type="RefSeq" id="XP_004360483.1">
    <property type="nucleotide sequence ID" value="XM_004360426.1"/>
</dbReference>
<dbReference type="AlphaFoldDB" id="F4PQG9"/>
<dbReference type="KEGG" id="dfa:DFA_04762"/>
<protein>
    <submittedName>
        <fullName evidence="2">Uncharacterized protein</fullName>
    </submittedName>
</protein>
<organism evidence="2 3">
    <name type="scientific">Cavenderia fasciculata</name>
    <name type="common">Slime mold</name>
    <name type="synonym">Dictyostelium fasciculatum</name>
    <dbReference type="NCBI Taxonomy" id="261658"/>
    <lineage>
        <taxon>Eukaryota</taxon>
        <taxon>Amoebozoa</taxon>
        <taxon>Evosea</taxon>
        <taxon>Eumycetozoa</taxon>
        <taxon>Dictyostelia</taxon>
        <taxon>Acytosteliales</taxon>
        <taxon>Cavenderiaceae</taxon>
        <taxon>Cavenderia</taxon>
    </lineage>
</organism>
<feature type="region of interest" description="Disordered" evidence="1">
    <location>
        <begin position="11"/>
        <end position="70"/>
    </location>
</feature>
<feature type="compositionally biased region" description="Basic residues" evidence="1">
    <location>
        <begin position="46"/>
        <end position="55"/>
    </location>
</feature>
<dbReference type="EMBL" id="GL883009">
    <property type="protein sequence ID" value="EGG22632.1"/>
    <property type="molecule type" value="Genomic_DNA"/>
</dbReference>
<dbReference type="GeneID" id="14874439"/>